<dbReference type="EMBL" id="QGKV02001556">
    <property type="protein sequence ID" value="KAF3517121.1"/>
    <property type="molecule type" value="Genomic_DNA"/>
</dbReference>
<proteinExistence type="inferred from homology"/>
<dbReference type="PANTHER" id="PTHR11215">
    <property type="entry name" value="METAL DEPENDENT HYDROLASE - RELATED"/>
    <property type="match status" value="1"/>
</dbReference>
<accession>A0ABQ7ASR8</accession>
<evidence type="ECO:0000313" key="2">
    <source>
        <dbReference type="EMBL" id="KAF3517121.1"/>
    </source>
</evidence>
<reference evidence="2 3" key="1">
    <citation type="journal article" date="2020" name="BMC Genomics">
        <title>Intraspecific diversification of the crop wild relative Brassica cretica Lam. using demographic model selection.</title>
        <authorList>
            <person name="Kioukis A."/>
            <person name="Michalopoulou V.A."/>
            <person name="Briers L."/>
            <person name="Pirintsos S."/>
            <person name="Studholme D.J."/>
            <person name="Pavlidis P."/>
            <person name="Sarris P.F."/>
        </authorList>
    </citation>
    <scope>NUCLEOTIDE SEQUENCE [LARGE SCALE GENOMIC DNA]</scope>
    <source>
        <strain evidence="3">cv. PFS-1207/04</strain>
    </source>
</reference>
<dbReference type="Pfam" id="PF03690">
    <property type="entry name" value="MYG1_exonuc"/>
    <property type="match status" value="1"/>
</dbReference>
<sequence length="404" mass="45982">MGRNLSRKSEPMSTNVERKTVRVNITEIGSVTTCADLTLPHGAGLCIDTVHGPVYLCHFPNPKSKKLRAEENQWRLRRLGDFHSTVLSMPSLLSREAKAKRLICRADFSQDAPLASAIGACVLSSFVFPVAKRVDDEEEEEEKNSAMVSTDMRIAAMGINSFIPYFNWLHFGKEIIAKELNVDQDHPDVLRLFLAVYKSFMEAIDAVDNGINRYDTDQPPRYVNNTHLSSRVGRLNLDWIDPDQSQEKENEAFQLAMALAGKEFLQSVRFHARSWLPARSIVMQCLEERFKTDPSGEIMELKNFCPWKLHLFELEQEMKIEPLIKYVIYQDERGKQWRVQAVAVAPDRFENRKALPEQWRGLRDEELSKAAEIPGCVFVHMSGFIGGNQSYDGALSMARTALTL</sequence>
<dbReference type="InterPro" id="IPR003226">
    <property type="entry name" value="MYG1_exonuclease"/>
</dbReference>
<gene>
    <name evidence="2" type="ORF">DY000_02061151</name>
</gene>
<comment type="caution">
    <text evidence="2">The sequence shown here is derived from an EMBL/GenBank/DDBJ whole genome shotgun (WGS) entry which is preliminary data.</text>
</comment>
<evidence type="ECO:0000256" key="1">
    <source>
        <dbReference type="ARBA" id="ARBA00010105"/>
    </source>
</evidence>
<comment type="similarity">
    <text evidence="1">Belongs to the MYG1 family.</text>
</comment>
<organism evidence="2 3">
    <name type="scientific">Brassica cretica</name>
    <name type="common">Mustard</name>
    <dbReference type="NCBI Taxonomy" id="69181"/>
    <lineage>
        <taxon>Eukaryota</taxon>
        <taxon>Viridiplantae</taxon>
        <taxon>Streptophyta</taxon>
        <taxon>Embryophyta</taxon>
        <taxon>Tracheophyta</taxon>
        <taxon>Spermatophyta</taxon>
        <taxon>Magnoliopsida</taxon>
        <taxon>eudicotyledons</taxon>
        <taxon>Gunneridae</taxon>
        <taxon>Pentapetalae</taxon>
        <taxon>rosids</taxon>
        <taxon>malvids</taxon>
        <taxon>Brassicales</taxon>
        <taxon>Brassicaceae</taxon>
        <taxon>Brassiceae</taxon>
        <taxon>Brassica</taxon>
    </lineage>
</organism>
<name>A0ABQ7ASR8_BRACR</name>
<dbReference type="Proteomes" id="UP000266723">
    <property type="component" value="Unassembled WGS sequence"/>
</dbReference>
<protein>
    <submittedName>
        <fullName evidence="2">Uncharacterized protein</fullName>
    </submittedName>
</protein>
<keyword evidence="3" id="KW-1185">Reference proteome</keyword>
<evidence type="ECO:0000313" key="3">
    <source>
        <dbReference type="Proteomes" id="UP000266723"/>
    </source>
</evidence>
<dbReference type="PANTHER" id="PTHR11215:SF1">
    <property type="entry name" value="MYG1 EXONUCLEASE"/>
    <property type="match status" value="1"/>
</dbReference>